<reference evidence="1" key="1">
    <citation type="journal article" date="2015" name="Nature">
        <title>Complex archaea that bridge the gap between prokaryotes and eukaryotes.</title>
        <authorList>
            <person name="Spang A."/>
            <person name="Saw J.H."/>
            <person name="Jorgensen S.L."/>
            <person name="Zaremba-Niedzwiedzka K."/>
            <person name="Martijn J."/>
            <person name="Lind A.E."/>
            <person name="van Eijk R."/>
            <person name="Schleper C."/>
            <person name="Guy L."/>
            <person name="Ettema T.J."/>
        </authorList>
    </citation>
    <scope>NUCLEOTIDE SEQUENCE</scope>
</reference>
<dbReference type="AlphaFoldDB" id="A0A0F8YY83"/>
<accession>A0A0F8YY83</accession>
<name>A0A0F8YY83_9ZZZZ</name>
<evidence type="ECO:0000313" key="1">
    <source>
        <dbReference type="EMBL" id="KKK52956.1"/>
    </source>
</evidence>
<feature type="non-terminal residue" evidence="1">
    <location>
        <position position="1"/>
    </location>
</feature>
<sequence>CRAGVAAFAEAVREQNPILAEDLQAKLQYLTPASPESKPLDGGVPQ</sequence>
<gene>
    <name evidence="1" type="ORF">LCGC14_3099640</name>
</gene>
<proteinExistence type="predicted"/>
<protein>
    <submittedName>
        <fullName evidence="1">Uncharacterized protein</fullName>
    </submittedName>
</protein>
<dbReference type="EMBL" id="LAZR01066753">
    <property type="protein sequence ID" value="KKK52956.1"/>
    <property type="molecule type" value="Genomic_DNA"/>
</dbReference>
<organism evidence="1">
    <name type="scientific">marine sediment metagenome</name>
    <dbReference type="NCBI Taxonomy" id="412755"/>
    <lineage>
        <taxon>unclassified sequences</taxon>
        <taxon>metagenomes</taxon>
        <taxon>ecological metagenomes</taxon>
    </lineage>
</organism>
<comment type="caution">
    <text evidence="1">The sequence shown here is derived from an EMBL/GenBank/DDBJ whole genome shotgun (WGS) entry which is preliminary data.</text>
</comment>